<name>A0AAJ6YBA0_9HYME</name>
<evidence type="ECO:0000256" key="4">
    <source>
        <dbReference type="ARBA" id="ARBA00022679"/>
    </source>
</evidence>
<evidence type="ECO:0000313" key="8">
    <source>
        <dbReference type="Proteomes" id="UP000695007"/>
    </source>
</evidence>
<evidence type="ECO:0000256" key="3">
    <source>
        <dbReference type="ARBA" id="ARBA00022676"/>
    </source>
</evidence>
<keyword evidence="4" id="KW-0808">Transferase</keyword>
<comment type="similarity">
    <text evidence="2">Belongs to the glycosyltransferase 32 family.</text>
</comment>
<keyword evidence="3" id="KW-0328">Glycosyltransferase</keyword>
<evidence type="ECO:0000313" key="9">
    <source>
        <dbReference type="RefSeq" id="XP_011493903.1"/>
    </source>
</evidence>
<dbReference type="InterPro" id="IPR029044">
    <property type="entry name" value="Nucleotide-diphossugar_trans"/>
</dbReference>
<proteinExistence type="inferred from homology"/>
<dbReference type="RefSeq" id="XP_011493903.1">
    <property type="nucleotide sequence ID" value="XM_011495601.1"/>
</dbReference>
<dbReference type="PANTHER" id="PTHR12042">
    <property type="entry name" value="LACTOSYLCERAMIDE 4-ALPHA-GALACTOSYLTRANSFERASE ALPHA- 1,4-GALACTOSYLTRANSFERASE"/>
    <property type="match status" value="1"/>
</dbReference>
<dbReference type="InterPro" id="IPR051981">
    <property type="entry name" value="Glycosyltransf_32"/>
</dbReference>
<dbReference type="InterPro" id="IPR007652">
    <property type="entry name" value="A1-4-GlycosylTfrase_dom"/>
</dbReference>
<dbReference type="GO" id="GO:0035248">
    <property type="term" value="F:alpha-1,4-N-acetylgalactosaminyltransferase activity"/>
    <property type="evidence" value="ECO:0007669"/>
    <property type="project" value="TreeGrafter"/>
</dbReference>
<evidence type="ECO:0000256" key="1">
    <source>
        <dbReference type="ARBA" id="ARBA00004323"/>
    </source>
</evidence>
<dbReference type="Proteomes" id="UP000695007">
    <property type="component" value="Unplaced"/>
</dbReference>
<dbReference type="GO" id="GO:0006688">
    <property type="term" value="P:glycosphingolipid biosynthetic process"/>
    <property type="evidence" value="ECO:0007669"/>
    <property type="project" value="TreeGrafter"/>
</dbReference>
<accession>A0AAJ6YBA0</accession>
<evidence type="ECO:0000256" key="6">
    <source>
        <dbReference type="ARBA" id="ARBA00023136"/>
    </source>
</evidence>
<dbReference type="Pfam" id="PF04572">
    <property type="entry name" value="Gb3_synth"/>
    <property type="match status" value="1"/>
</dbReference>
<dbReference type="SUPFAM" id="SSF53448">
    <property type="entry name" value="Nucleotide-diphospho-sugar transferases"/>
    <property type="match status" value="1"/>
</dbReference>
<feature type="domain" description="Alpha 1,4-glycosyltransferase" evidence="7">
    <location>
        <begin position="225"/>
        <end position="309"/>
    </location>
</feature>
<dbReference type="PANTHER" id="PTHR12042:SF21">
    <property type="entry name" value="ALPHA1,4-GALACTOSYLTRANSFERASE 1-RELATED"/>
    <property type="match status" value="1"/>
</dbReference>
<keyword evidence="6" id="KW-0472">Membrane</keyword>
<dbReference type="GO" id="GO:0000139">
    <property type="term" value="C:Golgi membrane"/>
    <property type="evidence" value="ECO:0007669"/>
    <property type="project" value="UniProtKB-SubCell"/>
</dbReference>
<sequence>MKIKKRFVVFIFFIIISLFLVFSNDEIMRSLQLSILSQSIHRDISCYQKLSTKDSFPRFDIHKENIRLAAGRNIFFHETSCFGELGHAELNYRQACAVESAARMNPNMLVNLLFLSPSSPSNRTSLILEKLLEYENVRVNRVQINEYVMGTPIEQWFAINILETSNWPRSHMSDIMRFLTLWKYSGIYLDLDVVVTSSLEDLTDFAGAEDWIDVAAGVIGFSRTELGRSIANACIQDLMKNFRGNLWGNNGPGVITRTLQKFCAVQHVKDMTSIHCKGFKVFPPAVFYPIFYKDWKDYFSTKNINETMNVGSKVPYALIAEKYCPNVYESCGSIF</sequence>
<keyword evidence="8" id="KW-1185">Reference proteome</keyword>
<dbReference type="GeneID" id="105359116"/>
<gene>
    <name evidence="9" type="primary">LOC105359116</name>
</gene>
<keyword evidence="5" id="KW-0333">Golgi apparatus</keyword>
<dbReference type="KEGG" id="csol:105359116"/>
<evidence type="ECO:0000256" key="2">
    <source>
        <dbReference type="ARBA" id="ARBA00009003"/>
    </source>
</evidence>
<reference evidence="9" key="1">
    <citation type="submission" date="2025-08" db="UniProtKB">
        <authorList>
            <consortium name="RefSeq"/>
        </authorList>
    </citation>
    <scope>IDENTIFICATION</scope>
</reference>
<dbReference type="AlphaFoldDB" id="A0AAJ6YBA0"/>
<dbReference type="Gene3D" id="3.90.550.20">
    <property type="match status" value="1"/>
</dbReference>
<organism evidence="8 9">
    <name type="scientific">Ceratosolen solmsi marchali</name>
    <dbReference type="NCBI Taxonomy" id="326594"/>
    <lineage>
        <taxon>Eukaryota</taxon>
        <taxon>Metazoa</taxon>
        <taxon>Ecdysozoa</taxon>
        <taxon>Arthropoda</taxon>
        <taxon>Hexapoda</taxon>
        <taxon>Insecta</taxon>
        <taxon>Pterygota</taxon>
        <taxon>Neoptera</taxon>
        <taxon>Endopterygota</taxon>
        <taxon>Hymenoptera</taxon>
        <taxon>Apocrita</taxon>
        <taxon>Proctotrupomorpha</taxon>
        <taxon>Chalcidoidea</taxon>
        <taxon>Agaonidae</taxon>
        <taxon>Agaoninae</taxon>
        <taxon>Ceratosolen</taxon>
    </lineage>
</organism>
<comment type="subcellular location">
    <subcellularLocation>
        <location evidence="1">Golgi apparatus membrane</location>
        <topology evidence="1">Single-pass type II membrane protein</topology>
    </subcellularLocation>
</comment>
<evidence type="ECO:0000259" key="7">
    <source>
        <dbReference type="Pfam" id="PF04572"/>
    </source>
</evidence>
<evidence type="ECO:0000256" key="5">
    <source>
        <dbReference type="ARBA" id="ARBA00023034"/>
    </source>
</evidence>
<dbReference type="Pfam" id="PF04488">
    <property type="entry name" value="Gly_transf_sug"/>
    <property type="match status" value="1"/>
</dbReference>
<dbReference type="InterPro" id="IPR007577">
    <property type="entry name" value="GlycoTrfase_DXD_sugar-bd_CS"/>
</dbReference>
<protein>
    <submittedName>
        <fullName evidence="9">LOW QUALITY PROTEIN: lactosylceramide 4-alpha-galactosyltransferase-like</fullName>
    </submittedName>
</protein>